<reference evidence="2 3" key="1">
    <citation type="submission" date="2024-09" db="EMBL/GenBank/DDBJ databases">
        <title>The Natural Products Discovery Center: Release of the First 8490 Sequenced Strains for Exploring Actinobacteria Biosynthetic Diversity.</title>
        <authorList>
            <person name="Kalkreuter E."/>
            <person name="Kautsar S.A."/>
            <person name="Yang D."/>
            <person name="Bader C.D."/>
            <person name="Teijaro C.N."/>
            <person name="Fluegel L."/>
            <person name="Davis C.M."/>
            <person name="Simpson J.R."/>
            <person name="Lauterbach L."/>
            <person name="Steele A.D."/>
            <person name="Gui C."/>
            <person name="Meng S."/>
            <person name="Li G."/>
            <person name="Viehrig K."/>
            <person name="Ye F."/>
            <person name="Su P."/>
            <person name="Kiefer A.F."/>
            <person name="Nichols A."/>
            <person name="Cepeda A.J."/>
            <person name="Yan W."/>
            <person name="Fan B."/>
            <person name="Jiang Y."/>
            <person name="Adhikari A."/>
            <person name="Zheng C.-J."/>
            <person name="Schuster L."/>
            <person name="Cowan T.M."/>
            <person name="Smanski M.J."/>
            <person name="Chevrette M.G."/>
            <person name="De Carvalho L.P.S."/>
            <person name="Shen B."/>
        </authorList>
    </citation>
    <scope>NUCLEOTIDE SEQUENCE [LARGE SCALE GENOMIC DNA]</scope>
    <source>
        <strain evidence="2 3">NPDC058348</strain>
    </source>
</reference>
<accession>A0ABW6FY23</accession>
<proteinExistence type="predicted"/>
<gene>
    <name evidence="2" type="ORF">ACFWJN_23205</name>
</gene>
<organism evidence="2 3">
    <name type="scientific">Streptomyces albidochromogenes</name>
    <dbReference type="NCBI Taxonomy" id="329524"/>
    <lineage>
        <taxon>Bacteria</taxon>
        <taxon>Bacillati</taxon>
        <taxon>Actinomycetota</taxon>
        <taxon>Actinomycetes</taxon>
        <taxon>Kitasatosporales</taxon>
        <taxon>Streptomycetaceae</taxon>
        <taxon>Streptomyces</taxon>
    </lineage>
</organism>
<feature type="compositionally biased region" description="Basic and acidic residues" evidence="1">
    <location>
        <begin position="47"/>
        <end position="56"/>
    </location>
</feature>
<keyword evidence="3" id="KW-1185">Reference proteome</keyword>
<evidence type="ECO:0000313" key="2">
    <source>
        <dbReference type="EMBL" id="MFD5101853.1"/>
    </source>
</evidence>
<comment type="caution">
    <text evidence="2">The sequence shown here is derived from an EMBL/GenBank/DDBJ whole genome shotgun (WGS) entry which is preliminary data.</text>
</comment>
<dbReference type="RefSeq" id="WP_386717876.1">
    <property type="nucleotide sequence ID" value="NZ_JBHXIJ010000192.1"/>
</dbReference>
<dbReference type="Proteomes" id="UP001598448">
    <property type="component" value="Unassembled WGS sequence"/>
</dbReference>
<name>A0ABW6FY23_9ACTN</name>
<sequence>MTTRRLPGGARSGRAVPPPRARGGARHAGAGMPGAPGRLAPPVPRSENFRTEEQQS</sequence>
<feature type="region of interest" description="Disordered" evidence="1">
    <location>
        <begin position="1"/>
        <end position="56"/>
    </location>
</feature>
<feature type="compositionally biased region" description="Low complexity" evidence="1">
    <location>
        <begin position="27"/>
        <end position="38"/>
    </location>
</feature>
<dbReference type="EMBL" id="JBHXIJ010000192">
    <property type="protein sequence ID" value="MFD5101853.1"/>
    <property type="molecule type" value="Genomic_DNA"/>
</dbReference>
<evidence type="ECO:0000313" key="3">
    <source>
        <dbReference type="Proteomes" id="UP001598448"/>
    </source>
</evidence>
<evidence type="ECO:0000256" key="1">
    <source>
        <dbReference type="SAM" id="MobiDB-lite"/>
    </source>
</evidence>
<protein>
    <submittedName>
        <fullName evidence="2">Uncharacterized protein</fullName>
    </submittedName>
</protein>